<feature type="region of interest" description="Disordered" evidence="2">
    <location>
        <begin position="66"/>
        <end position="200"/>
    </location>
</feature>
<dbReference type="PROSITE" id="PS50102">
    <property type="entry name" value="RRM"/>
    <property type="match status" value="1"/>
</dbReference>
<dbReference type="SMART" id="SM00360">
    <property type="entry name" value="RRM"/>
    <property type="match status" value="1"/>
</dbReference>
<comment type="caution">
    <text evidence="4">The sequence shown here is derived from an EMBL/GenBank/DDBJ whole genome shotgun (WGS) entry which is preliminary data.</text>
</comment>
<feature type="domain" description="RRM" evidence="3">
    <location>
        <begin position="13"/>
        <end position="102"/>
    </location>
</feature>
<feature type="compositionally biased region" description="Pro residues" evidence="2">
    <location>
        <begin position="146"/>
        <end position="160"/>
    </location>
</feature>
<dbReference type="Gene3D" id="3.30.70.330">
    <property type="match status" value="1"/>
</dbReference>
<feature type="region of interest" description="Disordered" evidence="2">
    <location>
        <begin position="296"/>
        <end position="342"/>
    </location>
</feature>
<dbReference type="InterPro" id="IPR000504">
    <property type="entry name" value="RRM_dom"/>
</dbReference>
<evidence type="ECO:0000256" key="2">
    <source>
        <dbReference type="SAM" id="MobiDB-lite"/>
    </source>
</evidence>
<feature type="compositionally biased region" description="Low complexity" evidence="2">
    <location>
        <begin position="229"/>
        <end position="241"/>
    </location>
</feature>
<feature type="compositionally biased region" description="Gly residues" evidence="2">
    <location>
        <begin position="112"/>
        <end position="126"/>
    </location>
</feature>
<keyword evidence="1" id="KW-0694">RNA-binding</keyword>
<dbReference type="InterPro" id="IPR012677">
    <property type="entry name" value="Nucleotide-bd_a/b_plait_sf"/>
</dbReference>
<organism evidence="4 5">
    <name type="scientific">Pleodorina starrii</name>
    <dbReference type="NCBI Taxonomy" id="330485"/>
    <lineage>
        <taxon>Eukaryota</taxon>
        <taxon>Viridiplantae</taxon>
        <taxon>Chlorophyta</taxon>
        <taxon>core chlorophytes</taxon>
        <taxon>Chlorophyceae</taxon>
        <taxon>CS clade</taxon>
        <taxon>Chlamydomonadales</taxon>
        <taxon>Volvocaceae</taxon>
        <taxon>Pleodorina</taxon>
    </lineage>
</organism>
<dbReference type="AlphaFoldDB" id="A0A9W6BPB7"/>
<feature type="compositionally biased region" description="Basic and acidic residues" evidence="2">
    <location>
        <begin position="296"/>
        <end position="307"/>
    </location>
</feature>
<gene>
    <name evidence="4" type="primary">PLEST001925</name>
    <name evidence="4" type="ORF">PLESTB_001013200</name>
</gene>
<dbReference type="GO" id="GO:0003723">
    <property type="term" value="F:RNA binding"/>
    <property type="evidence" value="ECO:0007669"/>
    <property type="project" value="UniProtKB-UniRule"/>
</dbReference>
<evidence type="ECO:0000256" key="1">
    <source>
        <dbReference type="PROSITE-ProRule" id="PRU00176"/>
    </source>
</evidence>
<evidence type="ECO:0000313" key="4">
    <source>
        <dbReference type="EMBL" id="GLC55673.1"/>
    </source>
</evidence>
<dbReference type="InterPro" id="IPR035979">
    <property type="entry name" value="RBD_domain_sf"/>
</dbReference>
<dbReference type="SUPFAM" id="SSF54928">
    <property type="entry name" value="RNA-binding domain, RBD"/>
    <property type="match status" value="1"/>
</dbReference>
<proteinExistence type="predicted"/>
<reference evidence="4 5" key="1">
    <citation type="journal article" date="2023" name="Commun. Biol.">
        <title>Reorganization of the ancestral sex-determining regions during the evolution of trioecy in Pleodorina starrii.</title>
        <authorList>
            <person name="Takahashi K."/>
            <person name="Suzuki S."/>
            <person name="Kawai-Toyooka H."/>
            <person name="Yamamoto K."/>
            <person name="Hamaji T."/>
            <person name="Ootsuki R."/>
            <person name="Yamaguchi H."/>
            <person name="Kawachi M."/>
            <person name="Higashiyama T."/>
            <person name="Nozaki H."/>
        </authorList>
    </citation>
    <scope>NUCLEOTIDE SEQUENCE [LARGE SCALE GENOMIC DNA]</scope>
    <source>
        <strain evidence="4 5">NIES-4479</strain>
    </source>
</reference>
<accession>A0A9W6BPB7</accession>
<feature type="compositionally biased region" description="Gly residues" evidence="2">
    <location>
        <begin position="325"/>
        <end position="342"/>
    </location>
</feature>
<name>A0A9W6BPB7_9CHLO</name>
<evidence type="ECO:0000313" key="5">
    <source>
        <dbReference type="Proteomes" id="UP001165080"/>
    </source>
</evidence>
<protein>
    <recommendedName>
        <fullName evidence="3">RRM domain-containing protein</fullName>
    </recommendedName>
</protein>
<feature type="region of interest" description="Disordered" evidence="2">
    <location>
        <begin position="1"/>
        <end position="23"/>
    </location>
</feature>
<feature type="region of interest" description="Disordered" evidence="2">
    <location>
        <begin position="223"/>
        <end position="244"/>
    </location>
</feature>
<feature type="compositionally biased region" description="Low complexity" evidence="2">
    <location>
        <begin position="177"/>
        <end position="190"/>
    </location>
</feature>
<keyword evidence="5" id="KW-1185">Reference proteome</keyword>
<dbReference type="Proteomes" id="UP001165080">
    <property type="component" value="Unassembled WGS sequence"/>
</dbReference>
<sequence length="342" mass="36741">MAFTPEDSGNDARTIYAKPFSKSTTEEHVRELFGVYGSIRRVKLRREAATNSFRGSVYIEFADAAAAHAAVSSPPQQPHAAASGSGTPSRFHVMMKADYERKRANATSSAGRDGGLGGGRDGGGSGSAHKRPRHRSDGPTLSSQRIPPPPPPPPLPPPPLSGEQHAPASLPAAEPHQQAYQQQQQQQQGQHWRQVAEEREAAARALEESLRKEREDNQRLYQRLEEAQQRAQEAAAREAAANQKVLARDVEIGSLKGEIAMLRTQGAAALERQSVAHKARVTDLEASLQRLKDALLEKERGEREQRKAAGRGAVAAENGSRRSGAGPGNEGGGGGDGFLDDL</sequence>
<evidence type="ECO:0000259" key="3">
    <source>
        <dbReference type="PROSITE" id="PS50102"/>
    </source>
</evidence>
<dbReference type="Pfam" id="PF00076">
    <property type="entry name" value="RRM_1"/>
    <property type="match status" value="1"/>
</dbReference>
<dbReference type="EMBL" id="BRXU01000013">
    <property type="protein sequence ID" value="GLC55673.1"/>
    <property type="molecule type" value="Genomic_DNA"/>
</dbReference>